<dbReference type="Gene3D" id="1.20.1560.10">
    <property type="entry name" value="ABC transporter type 1, transmembrane domain"/>
    <property type="match status" value="1"/>
</dbReference>
<proteinExistence type="predicted"/>
<dbReference type="FunFam" id="1.20.1560.10:FF:000070">
    <property type="entry name" value="Multidrug ABC transporter ATP-binding protein"/>
    <property type="match status" value="1"/>
</dbReference>
<feature type="transmembrane region" description="Helical" evidence="9">
    <location>
        <begin position="83"/>
        <end position="104"/>
    </location>
</feature>
<evidence type="ECO:0000256" key="7">
    <source>
        <dbReference type="ARBA" id="ARBA00022989"/>
    </source>
</evidence>
<dbReference type="PROSITE" id="PS50929">
    <property type="entry name" value="ABC_TM1F"/>
    <property type="match status" value="1"/>
</dbReference>
<evidence type="ECO:0000256" key="5">
    <source>
        <dbReference type="ARBA" id="ARBA00022741"/>
    </source>
</evidence>
<evidence type="ECO:0000256" key="2">
    <source>
        <dbReference type="ARBA" id="ARBA00022475"/>
    </source>
</evidence>
<evidence type="ECO:0000259" key="11">
    <source>
        <dbReference type="PROSITE" id="PS50929"/>
    </source>
</evidence>
<dbReference type="Proteomes" id="UP000318141">
    <property type="component" value="Unassembled WGS sequence"/>
</dbReference>
<dbReference type="PANTHER" id="PTHR43394:SF1">
    <property type="entry name" value="ATP-BINDING CASSETTE SUB-FAMILY B MEMBER 10, MITOCHONDRIAL"/>
    <property type="match status" value="1"/>
</dbReference>
<evidence type="ECO:0000259" key="10">
    <source>
        <dbReference type="PROSITE" id="PS50893"/>
    </source>
</evidence>
<dbReference type="PROSITE" id="PS00211">
    <property type="entry name" value="ABC_TRANSPORTER_1"/>
    <property type="match status" value="1"/>
</dbReference>
<evidence type="ECO:0000256" key="6">
    <source>
        <dbReference type="ARBA" id="ARBA00022840"/>
    </source>
</evidence>
<dbReference type="GO" id="GO:0016887">
    <property type="term" value="F:ATP hydrolysis activity"/>
    <property type="evidence" value="ECO:0007669"/>
    <property type="project" value="InterPro"/>
</dbReference>
<organism evidence="12 13">
    <name type="scientific">Cupriavidus gilardii J11</name>
    <dbReference type="NCBI Taxonomy" id="936133"/>
    <lineage>
        <taxon>Bacteria</taxon>
        <taxon>Pseudomonadati</taxon>
        <taxon>Pseudomonadota</taxon>
        <taxon>Betaproteobacteria</taxon>
        <taxon>Burkholderiales</taxon>
        <taxon>Burkholderiaceae</taxon>
        <taxon>Cupriavidus</taxon>
    </lineage>
</organism>
<accession>A0A562B3F8</accession>
<comment type="subcellular location">
    <subcellularLocation>
        <location evidence="1">Cell membrane</location>
        <topology evidence="1">Multi-pass membrane protein</topology>
    </subcellularLocation>
</comment>
<keyword evidence="2" id="KW-1003">Cell membrane</keyword>
<feature type="domain" description="ABC transmembrane type-1" evidence="11">
    <location>
        <begin position="40"/>
        <end position="327"/>
    </location>
</feature>
<dbReference type="PROSITE" id="PS50893">
    <property type="entry name" value="ABC_TRANSPORTER_2"/>
    <property type="match status" value="1"/>
</dbReference>
<dbReference type="GO" id="GO:0005886">
    <property type="term" value="C:plasma membrane"/>
    <property type="evidence" value="ECO:0007669"/>
    <property type="project" value="UniProtKB-SubCell"/>
</dbReference>
<dbReference type="InterPro" id="IPR003593">
    <property type="entry name" value="AAA+_ATPase"/>
</dbReference>
<feature type="transmembrane region" description="Helical" evidence="9">
    <location>
        <begin position="38"/>
        <end position="63"/>
    </location>
</feature>
<dbReference type="InterPro" id="IPR017871">
    <property type="entry name" value="ABC_transporter-like_CS"/>
</dbReference>
<sequence>MFRWFEKRIHNYPETAPATPPQHWMRFVWACTQGLRPYLAMLVLCAMAIGIFEAVLFSMLGRLVDWLGAIRPGQLWTVYSDRLLLLLAGIVAGSIAVVVFWTMLKFQTLFGNFPMRLRWNFHRLMLNQSMGFFQDEFAGRVTTKVMQTALAVRDAVMTVADILVYILIYLVSAAVVLVTFDRWLLAPFLVWVVAYVAASWYFVPKLARVSARQADARSVMTGRITDAYTNIATVKLFSHSRREASYVRAAMQEFMQPVYAQGRLISAFEITNHALIMMLIVATCAVALWLWTLGQIGIGAVAAATAMAMRLNGISQWAMWEIAELFEHIGTVRDGVSTLARARTIEDRPGAVPLRVTRGEIRFEHVDFSYGSERPVFDDFTLTIRPGEKVGLVGRSGAGKSTLVNLLLRFYDVEAGRILIDGQDIAAVTQDSLRAQIGMVTQDTSLLHRSVRDNLVYGRPDASDAEMVAAARRAEAYDFIQTLSDRDGRRGFEAHVGERGVKLSGGQRQRIAIARVMLKDAPILLLDEATSALDSEVEIAIQRSLYRLMEGKTVVAIAHRLSTLAAMDRIVVLDQGRIVEQGSHRELLARDGLYARLWEHQSGGFLVQEA</sequence>
<evidence type="ECO:0000256" key="9">
    <source>
        <dbReference type="SAM" id="Phobius"/>
    </source>
</evidence>
<evidence type="ECO:0000256" key="1">
    <source>
        <dbReference type="ARBA" id="ARBA00004651"/>
    </source>
</evidence>
<dbReference type="Gene3D" id="3.40.50.300">
    <property type="entry name" value="P-loop containing nucleotide triphosphate hydrolases"/>
    <property type="match status" value="1"/>
</dbReference>
<dbReference type="SUPFAM" id="SSF52540">
    <property type="entry name" value="P-loop containing nucleoside triphosphate hydrolases"/>
    <property type="match status" value="1"/>
</dbReference>
<dbReference type="PANTHER" id="PTHR43394">
    <property type="entry name" value="ATP-DEPENDENT PERMEASE MDL1, MITOCHONDRIAL"/>
    <property type="match status" value="1"/>
</dbReference>
<dbReference type="GO" id="GO:0005524">
    <property type="term" value="F:ATP binding"/>
    <property type="evidence" value="ECO:0007669"/>
    <property type="project" value="UniProtKB-KW"/>
</dbReference>
<evidence type="ECO:0000313" key="12">
    <source>
        <dbReference type="EMBL" id="TWG79686.1"/>
    </source>
</evidence>
<reference evidence="12 13" key="1">
    <citation type="submission" date="2019-07" db="EMBL/GenBank/DDBJ databases">
        <title>Genome sequencing of lignin-degrading bacterial isolates.</title>
        <authorList>
            <person name="Gladden J."/>
        </authorList>
    </citation>
    <scope>NUCLEOTIDE SEQUENCE [LARGE SCALE GENOMIC DNA]</scope>
    <source>
        <strain evidence="12 13">J11</strain>
    </source>
</reference>
<protein>
    <submittedName>
        <fullName evidence="12">ATP-binding cassette subfamily B multidrug efflux pump</fullName>
    </submittedName>
</protein>
<dbReference type="SMART" id="SM00382">
    <property type="entry name" value="AAA"/>
    <property type="match status" value="1"/>
</dbReference>
<dbReference type="InterPro" id="IPR003439">
    <property type="entry name" value="ABC_transporter-like_ATP-bd"/>
</dbReference>
<evidence type="ECO:0000313" key="13">
    <source>
        <dbReference type="Proteomes" id="UP000318141"/>
    </source>
</evidence>
<keyword evidence="3" id="KW-0997">Cell inner membrane</keyword>
<dbReference type="InterPro" id="IPR036640">
    <property type="entry name" value="ABC1_TM_sf"/>
</dbReference>
<dbReference type="InterPro" id="IPR039421">
    <property type="entry name" value="Type_1_exporter"/>
</dbReference>
<keyword evidence="7 9" id="KW-1133">Transmembrane helix</keyword>
<dbReference type="SUPFAM" id="SSF90123">
    <property type="entry name" value="ABC transporter transmembrane region"/>
    <property type="match status" value="1"/>
</dbReference>
<comment type="caution">
    <text evidence="12">The sequence shown here is derived from an EMBL/GenBank/DDBJ whole genome shotgun (WGS) entry which is preliminary data.</text>
</comment>
<dbReference type="Pfam" id="PF00664">
    <property type="entry name" value="ABC_membrane"/>
    <property type="match status" value="1"/>
</dbReference>
<dbReference type="InterPro" id="IPR011527">
    <property type="entry name" value="ABC1_TM_dom"/>
</dbReference>
<dbReference type="Pfam" id="PF00005">
    <property type="entry name" value="ABC_tran"/>
    <property type="match status" value="1"/>
</dbReference>
<dbReference type="GO" id="GO:0015421">
    <property type="term" value="F:ABC-type oligopeptide transporter activity"/>
    <property type="evidence" value="ECO:0007669"/>
    <property type="project" value="TreeGrafter"/>
</dbReference>
<feature type="transmembrane region" description="Helical" evidence="9">
    <location>
        <begin position="184"/>
        <end position="203"/>
    </location>
</feature>
<evidence type="ECO:0000256" key="8">
    <source>
        <dbReference type="ARBA" id="ARBA00023136"/>
    </source>
</evidence>
<keyword evidence="13" id="KW-1185">Reference proteome</keyword>
<name>A0A562B3F8_9BURK</name>
<dbReference type="OrthoDB" id="8554730at2"/>
<dbReference type="FunFam" id="3.40.50.300:FF:000218">
    <property type="entry name" value="Multidrug ABC transporter ATP-binding protein"/>
    <property type="match status" value="1"/>
</dbReference>
<gene>
    <name evidence="12" type="ORF">L602_000600000860</name>
</gene>
<dbReference type="InterPro" id="IPR027417">
    <property type="entry name" value="P-loop_NTPase"/>
</dbReference>
<evidence type="ECO:0000256" key="3">
    <source>
        <dbReference type="ARBA" id="ARBA00022519"/>
    </source>
</evidence>
<evidence type="ECO:0000256" key="4">
    <source>
        <dbReference type="ARBA" id="ARBA00022692"/>
    </source>
</evidence>
<feature type="transmembrane region" description="Helical" evidence="9">
    <location>
        <begin position="155"/>
        <end position="178"/>
    </location>
</feature>
<keyword evidence="5" id="KW-0547">Nucleotide-binding</keyword>
<keyword evidence="4 9" id="KW-0812">Transmembrane</keyword>
<feature type="domain" description="ABC transporter" evidence="10">
    <location>
        <begin position="361"/>
        <end position="600"/>
    </location>
</feature>
<keyword evidence="6 12" id="KW-0067">ATP-binding</keyword>
<dbReference type="AlphaFoldDB" id="A0A562B3F8"/>
<keyword evidence="8 9" id="KW-0472">Membrane</keyword>
<dbReference type="EMBL" id="VLJN01000056">
    <property type="protein sequence ID" value="TWG79686.1"/>
    <property type="molecule type" value="Genomic_DNA"/>
</dbReference>